<dbReference type="OrthoDB" id="9810734at2"/>
<dbReference type="PRINTS" id="PR00080">
    <property type="entry name" value="SDRFAMILY"/>
</dbReference>
<dbReference type="PANTHER" id="PTHR42760:SF133">
    <property type="entry name" value="3-OXOACYL-[ACYL-CARRIER-PROTEIN] REDUCTASE"/>
    <property type="match status" value="1"/>
</dbReference>
<name>Q46MK9_CUPPJ</name>
<dbReference type="eggNOG" id="COG1028">
    <property type="taxonomic scope" value="Bacteria"/>
</dbReference>
<accession>Q46MK9</accession>
<dbReference type="HOGENOM" id="CLU_010194_2_10_4"/>
<comment type="similarity">
    <text evidence="1 3">Belongs to the short-chain dehydrogenases/reductases (SDR) family.</text>
</comment>
<proteinExistence type="inferred from homology"/>
<dbReference type="Pfam" id="PF00106">
    <property type="entry name" value="adh_short"/>
    <property type="match status" value="1"/>
</dbReference>
<dbReference type="EMBL" id="CP000092">
    <property type="protein sequence ID" value="AAZ65618.1"/>
    <property type="molecule type" value="Genomic_DNA"/>
</dbReference>
<reference evidence="4" key="1">
    <citation type="submission" date="2005-08" db="EMBL/GenBank/DDBJ databases">
        <title>Complete sequence of a megaplasmid of Ralstonia eutropha JMP134.</title>
        <authorList>
            <person name="Copeland A."/>
            <person name="Lucas S."/>
            <person name="Lapidus A."/>
            <person name="Barry K."/>
            <person name="Detter J.C."/>
            <person name="Glavina T."/>
            <person name="Hammon N."/>
            <person name="Israni S."/>
            <person name="Pitluck S."/>
            <person name="Goltsman E."/>
            <person name="Martinez M."/>
            <person name="Vergez L."/>
            <person name="Larimer F."/>
            <person name="Land M."/>
            <person name="Lykidis A."/>
            <person name="Richardson P."/>
        </authorList>
    </citation>
    <scope>NUCLEOTIDE SEQUENCE [LARGE SCALE GENOMIC DNA]</scope>
    <source>
        <strain evidence="4">JMP134</strain>
        <plasmid evidence="4">megaplasmid</plasmid>
    </source>
</reference>
<protein>
    <submittedName>
        <fullName evidence="4">Short-chain dehydrogenase/reductase SDR</fullName>
    </submittedName>
</protein>
<dbReference type="Gene3D" id="3.40.50.720">
    <property type="entry name" value="NAD(P)-binding Rossmann-like Domain"/>
    <property type="match status" value="1"/>
</dbReference>
<geneLocation type="plasmid" evidence="4">
    <name>megaplasmid</name>
</geneLocation>
<sequence length="284" mass="30909">MTKALSNKTALVTGAANGIGRIFALGLADAGANIILVDVDSDGLRQVEDEIARRNGNSLPRAIDISDVEAVGGLQRELTERHGEVDILVNNAAIGPERNSPTYLLDKPKFWTTQDSLWLSMLRVNIFGAQLMSKTFVPHMLEKRWGRIINITTSLDTMYRPGIGPYGPCKAALEALSRVMCQDLDGTGVTTNVVVPGGPVNTRMVPVECGFSKEELIQPEQMLPPLLWLCSTEADKINGSRIVAQKWKENLAPSHNLREASAPIAWPQLGAQSLFPGNQFPLKA</sequence>
<keyword evidence="2" id="KW-0560">Oxidoreductase</keyword>
<dbReference type="InterPro" id="IPR002347">
    <property type="entry name" value="SDR_fam"/>
</dbReference>
<evidence type="ECO:0000256" key="2">
    <source>
        <dbReference type="ARBA" id="ARBA00023002"/>
    </source>
</evidence>
<evidence type="ECO:0000256" key="3">
    <source>
        <dbReference type="RuleBase" id="RU000363"/>
    </source>
</evidence>
<dbReference type="SUPFAM" id="SSF51735">
    <property type="entry name" value="NAD(P)-binding Rossmann-fold domains"/>
    <property type="match status" value="1"/>
</dbReference>
<organism evidence="4">
    <name type="scientific">Cupriavidus pinatubonensis (strain JMP 134 / LMG 1197)</name>
    <name type="common">Cupriavidus necator (strain JMP 134)</name>
    <dbReference type="NCBI Taxonomy" id="264198"/>
    <lineage>
        <taxon>Bacteria</taxon>
        <taxon>Pseudomonadati</taxon>
        <taxon>Pseudomonadota</taxon>
        <taxon>Betaproteobacteria</taxon>
        <taxon>Burkholderiales</taxon>
        <taxon>Burkholderiaceae</taxon>
        <taxon>Cupriavidus</taxon>
    </lineage>
</organism>
<dbReference type="CDD" id="cd05233">
    <property type="entry name" value="SDR_c"/>
    <property type="match status" value="1"/>
</dbReference>
<dbReference type="PRINTS" id="PR00081">
    <property type="entry name" value="GDHRDH"/>
</dbReference>
<dbReference type="AlphaFoldDB" id="Q46MK9"/>
<dbReference type="KEGG" id="reu:Reut_C6315"/>
<dbReference type="InterPro" id="IPR036291">
    <property type="entry name" value="NAD(P)-bd_dom_sf"/>
</dbReference>
<dbReference type="GO" id="GO:0016616">
    <property type="term" value="F:oxidoreductase activity, acting on the CH-OH group of donors, NAD or NADP as acceptor"/>
    <property type="evidence" value="ECO:0007669"/>
    <property type="project" value="TreeGrafter"/>
</dbReference>
<evidence type="ECO:0000256" key="1">
    <source>
        <dbReference type="ARBA" id="ARBA00006484"/>
    </source>
</evidence>
<evidence type="ECO:0000313" key="4">
    <source>
        <dbReference type="EMBL" id="AAZ65618.1"/>
    </source>
</evidence>
<keyword evidence="4" id="KW-0614">Plasmid</keyword>
<dbReference type="PANTHER" id="PTHR42760">
    <property type="entry name" value="SHORT-CHAIN DEHYDROGENASES/REDUCTASES FAMILY MEMBER"/>
    <property type="match status" value="1"/>
</dbReference>
<gene>
    <name evidence="4" type="ordered locus">Reut_C6315</name>
</gene>